<comment type="caution">
    <text evidence="2">The sequence shown here is derived from an EMBL/GenBank/DDBJ whole genome shotgun (WGS) entry which is preliminary data.</text>
</comment>
<proteinExistence type="predicted"/>
<dbReference type="InterPro" id="IPR036909">
    <property type="entry name" value="Cyt_c-like_dom_sf"/>
</dbReference>
<keyword evidence="3" id="KW-1185">Reference proteome</keyword>
<protein>
    <submittedName>
        <fullName evidence="2">Sulfite dehydrogenase (Cytochrome) subunit SorB</fullName>
    </submittedName>
</protein>
<dbReference type="GO" id="GO:0020037">
    <property type="term" value="F:heme binding"/>
    <property type="evidence" value="ECO:0007669"/>
    <property type="project" value="InterPro"/>
</dbReference>
<sequence>MKQLLPLLAVAALMASPAMSQDSGNIPDSEWPAETNVYKPGQGAELAQALCMNCHSTEYVSTQPPMPRKFWEATVKKMKDKYAAPLPEDMTVLVDYLTATYGVK</sequence>
<evidence type="ECO:0000256" key="1">
    <source>
        <dbReference type="SAM" id="SignalP"/>
    </source>
</evidence>
<evidence type="ECO:0000313" key="3">
    <source>
        <dbReference type="Proteomes" id="UP000253426"/>
    </source>
</evidence>
<keyword evidence="1" id="KW-0732">Signal</keyword>
<dbReference type="GO" id="GO:0009055">
    <property type="term" value="F:electron transfer activity"/>
    <property type="evidence" value="ECO:0007669"/>
    <property type="project" value="InterPro"/>
</dbReference>
<feature type="chain" id="PRO_5016704459" evidence="1">
    <location>
        <begin position="21"/>
        <end position="104"/>
    </location>
</feature>
<accession>A0A366HU69</accession>
<dbReference type="OrthoDB" id="9811281at2"/>
<dbReference type="RefSeq" id="WP_113956182.1">
    <property type="nucleotide sequence ID" value="NZ_QNRR01000001.1"/>
</dbReference>
<dbReference type="Gene3D" id="1.10.760.10">
    <property type="entry name" value="Cytochrome c-like domain"/>
    <property type="match status" value="1"/>
</dbReference>
<evidence type="ECO:0000313" key="2">
    <source>
        <dbReference type="EMBL" id="RBP47229.1"/>
    </source>
</evidence>
<organism evidence="2 3">
    <name type="scientific">Roseimicrobium gellanilyticum</name>
    <dbReference type="NCBI Taxonomy" id="748857"/>
    <lineage>
        <taxon>Bacteria</taxon>
        <taxon>Pseudomonadati</taxon>
        <taxon>Verrucomicrobiota</taxon>
        <taxon>Verrucomicrobiia</taxon>
        <taxon>Verrucomicrobiales</taxon>
        <taxon>Verrucomicrobiaceae</taxon>
        <taxon>Roseimicrobium</taxon>
    </lineage>
</organism>
<dbReference type="Proteomes" id="UP000253426">
    <property type="component" value="Unassembled WGS sequence"/>
</dbReference>
<dbReference type="AlphaFoldDB" id="A0A366HU69"/>
<name>A0A366HU69_9BACT</name>
<gene>
    <name evidence="2" type="ORF">DES53_10126</name>
</gene>
<reference evidence="2 3" key="1">
    <citation type="submission" date="2018-06" db="EMBL/GenBank/DDBJ databases">
        <title>Genomic Encyclopedia of Type Strains, Phase IV (KMG-IV): sequencing the most valuable type-strain genomes for metagenomic binning, comparative biology and taxonomic classification.</title>
        <authorList>
            <person name="Goeker M."/>
        </authorList>
    </citation>
    <scope>NUCLEOTIDE SEQUENCE [LARGE SCALE GENOMIC DNA]</scope>
    <source>
        <strain evidence="2 3">DSM 25532</strain>
    </source>
</reference>
<dbReference type="SUPFAM" id="SSF46626">
    <property type="entry name" value="Cytochrome c"/>
    <property type="match status" value="1"/>
</dbReference>
<dbReference type="EMBL" id="QNRR01000001">
    <property type="protein sequence ID" value="RBP47229.1"/>
    <property type="molecule type" value="Genomic_DNA"/>
</dbReference>
<feature type="signal peptide" evidence="1">
    <location>
        <begin position="1"/>
        <end position="20"/>
    </location>
</feature>